<evidence type="ECO:0000313" key="1">
    <source>
        <dbReference type="EMBL" id="WNZ24065.1"/>
    </source>
</evidence>
<dbReference type="EMBL" id="CP053586">
    <property type="protein sequence ID" value="WNZ24065.1"/>
    <property type="molecule type" value="Genomic_DNA"/>
</dbReference>
<name>A0AA96WG99_9CYAN</name>
<gene>
    <name evidence="1" type="ORF">HJG54_15155</name>
</gene>
<protein>
    <submittedName>
        <fullName evidence="1">Acetyltransferase</fullName>
    </submittedName>
</protein>
<organism evidence="1">
    <name type="scientific">Leptolyngbya sp. NK1-12</name>
    <dbReference type="NCBI Taxonomy" id="2547451"/>
    <lineage>
        <taxon>Bacteria</taxon>
        <taxon>Bacillati</taxon>
        <taxon>Cyanobacteriota</taxon>
        <taxon>Cyanophyceae</taxon>
        <taxon>Leptolyngbyales</taxon>
        <taxon>Leptolyngbyaceae</taxon>
        <taxon>Leptolyngbya group</taxon>
        <taxon>Leptolyngbya</taxon>
    </lineage>
</organism>
<proteinExistence type="predicted"/>
<reference evidence="1" key="1">
    <citation type="submission" date="2020-05" db="EMBL/GenBank/DDBJ databases">
        <authorList>
            <person name="Zhu T."/>
            <person name="Keshari N."/>
            <person name="Lu X."/>
        </authorList>
    </citation>
    <scope>NUCLEOTIDE SEQUENCE</scope>
    <source>
        <strain evidence="1">NK1-12</strain>
    </source>
</reference>
<dbReference type="AlphaFoldDB" id="A0AA96WG99"/>
<sequence length="71" mass="8009">MLLQIKQNDTLIEVLDLEALISPTHSTIPGRIQSGQEEQDPEEFPKQDLVFPSGEALPKCWLDADYNLKSN</sequence>
<dbReference type="RefSeq" id="WP_316429656.1">
    <property type="nucleotide sequence ID" value="NZ_CP053586.1"/>
</dbReference>
<accession>A0AA96WG99</accession>